<dbReference type="EMBL" id="KZ293446">
    <property type="protein sequence ID" value="PBK65306.1"/>
    <property type="molecule type" value="Genomic_DNA"/>
</dbReference>
<gene>
    <name evidence="1" type="ORF">ARMSODRAFT_441148</name>
</gene>
<keyword evidence="2" id="KW-1185">Reference proteome</keyword>
<evidence type="ECO:0000313" key="2">
    <source>
        <dbReference type="Proteomes" id="UP000218334"/>
    </source>
</evidence>
<protein>
    <submittedName>
        <fullName evidence="1">Uncharacterized protein</fullName>
    </submittedName>
</protein>
<evidence type="ECO:0000313" key="1">
    <source>
        <dbReference type="EMBL" id="PBK65306.1"/>
    </source>
</evidence>
<dbReference type="Proteomes" id="UP000218334">
    <property type="component" value="Unassembled WGS sequence"/>
</dbReference>
<name>A0A2H3BQD6_9AGAR</name>
<organism evidence="1 2">
    <name type="scientific">Armillaria solidipes</name>
    <dbReference type="NCBI Taxonomy" id="1076256"/>
    <lineage>
        <taxon>Eukaryota</taxon>
        <taxon>Fungi</taxon>
        <taxon>Dikarya</taxon>
        <taxon>Basidiomycota</taxon>
        <taxon>Agaricomycotina</taxon>
        <taxon>Agaricomycetes</taxon>
        <taxon>Agaricomycetidae</taxon>
        <taxon>Agaricales</taxon>
        <taxon>Marasmiineae</taxon>
        <taxon>Physalacriaceae</taxon>
        <taxon>Armillaria</taxon>
    </lineage>
</organism>
<accession>A0A2H3BQD6</accession>
<dbReference type="AlphaFoldDB" id="A0A2H3BQD6"/>
<proteinExistence type="predicted"/>
<sequence>MGKRPVTTAALSCLCYRFSRSLVFIFSRLRARFPCNQHGIIHRFDVVLLQLFNKRCLHCAFQQYFLFVSIHGRVHFK</sequence>
<reference evidence="2" key="1">
    <citation type="journal article" date="2017" name="Nat. Ecol. Evol.">
        <title>Genome expansion and lineage-specific genetic innovations in the forest pathogenic fungi Armillaria.</title>
        <authorList>
            <person name="Sipos G."/>
            <person name="Prasanna A.N."/>
            <person name="Walter M.C."/>
            <person name="O'Connor E."/>
            <person name="Balint B."/>
            <person name="Krizsan K."/>
            <person name="Kiss B."/>
            <person name="Hess J."/>
            <person name="Varga T."/>
            <person name="Slot J."/>
            <person name="Riley R."/>
            <person name="Boka B."/>
            <person name="Rigling D."/>
            <person name="Barry K."/>
            <person name="Lee J."/>
            <person name="Mihaltcheva S."/>
            <person name="LaButti K."/>
            <person name="Lipzen A."/>
            <person name="Waldron R."/>
            <person name="Moloney N.M."/>
            <person name="Sperisen C."/>
            <person name="Kredics L."/>
            <person name="Vagvoelgyi C."/>
            <person name="Patrignani A."/>
            <person name="Fitzpatrick D."/>
            <person name="Nagy I."/>
            <person name="Doyle S."/>
            <person name="Anderson J.B."/>
            <person name="Grigoriev I.V."/>
            <person name="Gueldener U."/>
            <person name="Muensterkoetter M."/>
            <person name="Nagy L.G."/>
        </authorList>
    </citation>
    <scope>NUCLEOTIDE SEQUENCE [LARGE SCALE GENOMIC DNA]</scope>
    <source>
        <strain evidence="2">28-4</strain>
    </source>
</reference>